<keyword evidence="2 6" id="KW-0812">Transmembrane</keyword>
<dbReference type="AlphaFoldDB" id="A0AAN6JM36"/>
<dbReference type="PANTHER" id="PTHR11863">
    <property type="entry name" value="STEROL DESATURASE"/>
    <property type="match status" value="1"/>
</dbReference>
<evidence type="ECO:0000256" key="4">
    <source>
        <dbReference type="ARBA" id="ARBA00023136"/>
    </source>
</evidence>
<keyword evidence="4 6" id="KW-0472">Membrane</keyword>
<accession>A0AAN6JM36</accession>
<feature type="domain" description="Fatty acid hydroxylase" evidence="7">
    <location>
        <begin position="248"/>
        <end position="387"/>
    </location>
</feature>
<dbReference type="InterPro" id="IPR006694">
    <property type="entry name" value="Fatty_acid_hydroxylase"/>
</dbReference>
<dbReference type="GO" id="GO:0008610">
    <property type="term" value="P:lipid biosynthetic process"/>
    <property type="evidence" value="ECO:0007669"/>
    <property type="project" value="InterPro"/>
</dbReference>
<dbReference type="EMBL" id="JAPDMQ010000117">
    <property type="protein sequence ID" value="KAK0534387.1"/>
    <property type="molecule type" value="Genomic_DNA"/>
</dbReference>
<dbReference type="InterPro" id="IPR050307">
    <property type="entry name" value="Sterol_Desaturase_Related"/>
</dbReference>
<keyword evidence="3 6" id="KW-1133">Transmembrane helix</keyword>
<dbReference type="GO" id="GO:0016491">
    <property type="term" value="F:oxidoreductase activity"/>
    <property type="evidence" value="ECO:0007669"/>
    <property type="project" value="InterPro"/>
</dbReference>
<dbReference type="GO" id="GO:0005506">
    <property type="term" value="F:iron ion binding"/>
    <property type="evidence" value="ECO:0007669"/>
    <property type="project" value="InterPro"/>
</dbReference>
<dbReference type="Pfam" id="PF04116">
    <property type="entry name" value="FA_hydroxylase"/>
    <property type="match status" value="1"/>
</dbReference>
<evidence type="ECO:0000256" key="2">
    <source>
        <dbReference type="ARBA" id="ARBA00022692"/>
    </source>
</evidence>
<evidence type="ECO:0000313" key="8">
    <source>
        <dbReference type="EMBL" id="KAK0534387.1"/>
    </source>
</evidence>
<name>A0AAN6JM36_9BASI</name>
<evidence type="ECO:0000256" key="6">
    <source>
        <dbReference type="SAM" id="Phobius"/>
    </source>
</evidence>
<evidence type="ECO:0000256" key="1">
    <source>
        <dbReference type="ARBA" id="ARBA00004370"/>
    </source>
</evidence>
<evidence type="ECO:0000256" key="5">
    <source>
        <dbReference type="SAM" id="MobiDB-lite"/>
    </source>
</evidence>
<feature type="transmembrane region" description="Helical" evidence="6">
    <location>
        <begin position="124"/>
        <end position="145"/>
    </location>
</feature>
<proteinExistence type="predicted"/>
<keyword evidence="9" id="KW-1185">Reference proteome</keyword>
<protein>
    <recommendedName>
        <fullName evidence="7">Fatty acid hydroxylase domain-containing protein</fullName>
    </recommendedName>
</protein>
<feature type="region of interest" description="Disordered" evidence="5">
    <location>
        <begin position="1"/>
        <end position="59"/>
    </location>
</feature>
<dbReference type="GO" id="GO:0016020">
    <property type="term" value="C:membrane"/>
    <property type="evidence" value="ECO:0007669"/>
    <property type="project" value="UniProtKB-SubCell"/>
</dbReference>
<comment type="subcellular location">
    <subcellularLocation>
        <location evidence="1">Membrane</location>
    </subcellularLocation>
</comment>
<comment type="caution">
    <text evidence="8">The sequence shown here is derived from an EMBL/GenBank/DDBJ whole genome shotgun (WGS) entry which is preliminary data.</text>
</comment>
<dbReference type="Proteomes" id="UP001176521">
    <property type="component" value="Unassembled WGS sequence"/>
</dbReference>
<organism evidence="8 9">
    <name type="scientific">Tilletia horrida</name>
    <dbReference type="NCBI Taxonomy" id="155126"/>
    <lineage>
        <taxon>Eukaryota</taxon>
        <taxon>Fungi</taxon>
        <taxon>Dikarya</taxon>
        <taxon>Basidiomycota</taxon>
        <taxon>Ustilaginomycotina</taxon>
        <taxon>Exobasidiomycetes</taxon>
        <taxon>Tilletiales</taxon>
        <taxon>Tilletiaceae</taxon>
        <taxon>Tilletia</taxon>
    </lineage>
</organism>
<evidence type="ECO:0000256" key="3">
    <source>
        <dbReference type="ARBA" id="ARBA00022989"/>
    </source>
</evidence>
<sequence length="400" mass="44858">MAAAATASRAADVPPTNPPTQINGQTVLPASEVDGPSLAPDSACDEPSPSAPNGAGIGAIGVDSDGKLHDKVYGVRPKTTWHLKPVAELTLWEGIAAIDTCPPDVYRKRREDEKRSGPLPVQPAWFENIFVLVVGALGPSIHLLWNTVFPSHKLHWAPAFVIYHLSFIIFALVHVKRLHAKMVEYGVFDEQNRGRDMVDDKHVNNLGRSIFIYTVIRTLWPFAVKWRGEMANPFVGLSVWTPLKIAAWQIALDYWFYIYHRSTHEFDSLWWVHRQHHATKHPTPILSILADDVQEAIEIVVCPLLACLIAPSLTFAEAHYVVVYTLYVEALGHSGIRAVWQHPVLGPILQPFGMDLAIEDHDLHHRYGRSGKNYGKQSRVWDRIFGTIGERIETPQTGWL</sequence>
<evidence type="ECO:0000313" key="9">
    <source>
        <dbReference type="Proteomes" id="UP001176521"/>
    </source>
</evidence>
<feature type="compositionally biased region" description="Polar residues" evidence="5">
    <location>
        <begin position="19"/>
        <end position="28"/>
    </location>
</feature>
<reference evidence="8" key="1">
    <citation type="journal article" date="2023" name="PhytoFront">
        <title>Draft Genome Resources of Seven Strains of Tilletia horrida, Causal Agent of Kernel Smut of Rice.</title>
        <authorList>
            <person name="Khanal S."/>
            <person name="Antony Babu S."/>
            <person name="Zhou X.G."/>
        </authorList>
    </citation>
    <scope>NUCLEOTIDE SEQUENCE</scope>
    <source>
        <strain evidence="8">TX3</strain>
    </source>
</reference>
<feature type="transmembrane region" description="Helical" evidence="6">
    <location>
        <begin position="157"/>
        <end position="175"/>
    </location>
</feature>
<feature type="compositionally biased region" description="Low complexity" evidence="5">
    <location>
        <begin position="1"/>
        <end position="11"/>
    </location>
</feature>
<gene>
    <name evidence="8" type="ORF">OC842_002650</name>
</gene>
<evidence type="ECO:0000259" key="7">
    <source>
        <dbReference type="Pfam" id="PF04116"/>
    </source>
</evidence>